<organism evidence="4 5">
    <name type="scientific">Euproctis pseudoconspersa nucleopolyhedrovirus</name>
    <dbReference type="NCBI Taxonomy" id="307467"/>
    <lineage>
        <taxon>Viruses</taxon>
        <taxon>Viruses incertae sedis</taxon>
        <taxon>Naldaviricetes</taxon>
        <taxon>Lefavirales</taxon>
        <taxon>Baculoviridae</taxon>
        <taxon>Alphabaculovirus</taxon>
        <taxon>Alphabaculovirus eupseudoconspersae</taxon>
    </lineage>
</organism>
<feature type="coiled-coil region" evidence="1">
    <location>
        <begin position="718"/>
        <end position="774"/>
    </location>
</feature>
<evidence type="ECO:0000256" key="1">
    <source>
        <dbReference type="SAM" id="Coils"/>
    </source>
</evidence>
<sequence>MSTTPFSLLALRIAFKFFHFIRLMSVERRAIRGVLLLKLLSVSNSTAVMSNYRNAQAKYMNTDVNANTVKNLLNTINTITKQCKAQSVTDNTLDRIRSIVYLYRPHLKLRYDLQITELVIEALAPAASSSSIPNQITHNFNYKYDYNTNMAAAAPGFLPPAAPVIPSHVLLDPFGAPQPPLSDGDNPLTYRQPPPVQQNYYINPAENGGTKRPRRRSPSPDVKSSRVALARNDVAMIEQDLFNVNRTTPPTIGSFKKLIKTLTAVARSYISTEIFFNGLERVYAFDASVNVAKTENDVDSLIRCINKETGLNLNANSPQLCAAISSVINGYYQFTLNIIGNDERFSFDDIKTADEIKIHTGTLIGRLQDLTHRIKDESEARDRAERELESNARDLKRVTESLRVTNERCRSIEENYSDAAAKILKYENVLVKMENIARPTVFLSTPGNLSLTSIVDYFEKIHAEWKDLNDRVAAQANQLELAKSQMSDAIYVKQQRAAIDENENKNLADLHSRINAYRETITRARNALLSRNIVFNPSESAVDVLIGEYEKTVATINDLRTQLANFESGQISVKSFNDRIAILNGRINDLQNELIEQQKLNATFREKLDNAERDEKNRQTVQDANLDLKTQINKLVSDKSDMQNEIDVVRQKLIEANENLSKFEKRNAALSGQLEDMRNESPTISLKRKQAKRVTAAEANLTDNDELLNQFENKDAYFEQLQKDIAEVKNDLNRVISSSNMTGADFLALTSKINKTKIEECDRLKQKMANLTEITNVAIANKADEITRDIDDNLKIVNSRMDNFNKLYLDIKNNVNQYRLNYESLARSAMYKNLTSSNEVSSTTSAVPTDAAMAAANRLFTSQAIGEADSTQ</sequence>
<dbReference type="EMBL" id="FJ227128">
    <property type="protein sequence ID" value="ACO53515.1"/>
    <property type="molecule type" value="Genomic_DNA"/>
</dbReference>
<dbReference type="InterPro" id="IPR009615">
    <property type="entry name" value="Desmo_N"/>
</dbReference>
<evidence type="ECO:0000259" key="3">
    <source>
        <dbReference type="Pfam" id="PF06771"/>
    </source>
</evidence>
<dbReference type="Pfam" id="PF06771">
    <property type="entry name" value="Desmo_N"/>
    <property type="match status" value="1"/>
</dbReference>
<feature type="coiled-coil region" evidence="1">
    <location>
        <begin position="367"/>
        <end position="415"/>
    </location>
</feature>
<dbReference type="RefSeq" id="YP_002854675.1">
    <property type="nucleotide sequence ID" value="NC_012639.1"/>
</dbReference>
<feature type="domain" description="Viral desmoplakin N-terminal" evidence="3">
    <location>
        <begin position="58"/>
        <end position="147"/>
    </location>
</feature>
<dbReference type="GeneID" id="7804620"/>
<dbReference type="KEGG" id="vg:7804620"/>
<name>C3TWX3_9ABAC</name>
<feature type="coiled-coil region" evidence="1">
    <location>
        <begin position="573"/>
        <end position="680"/>
    </location>
</feature>
<evidence type="ECO:0000313" key="5">
    <source>
        <dbReference type="Proteomes" id="UP000203846"/>
    </source>
</evidence>
<feature type="region of interest" description="Disordered" evidence="2">
    <location>
        <begin position="175"/>
        <end position="225"/>
    </location>
</feature>
<dbReference type="Proteomes" id="UP000203846">
    <property type="component" value="Segment"/>
</dbReference>
<accession>C3TWX3</accession>
<proteinExistence type="predicted"/>
<keyword evidence="5" id="KW-1185">Reference proteome</keyword>
<keyword evidence="1" id="KW-0175">Coiled coil</keyword>
<dbReference type="OrthoDB" id="14003at10239"/>
<protein>
    <submittedName>
        <fullName evidence="4">Desmoplakin</fullName>
    </submittedName>
</protein>
<evidence type="ECO:0000256" key="2">
    <source>
        <dbReference type="SAM" id="MobiDB-lite"/>
    </source>
</evidence>
<evidence type="ECO:0000313" key="4">
    <source>
        <dbReference type="EMBL" id="ACO53515.1"/>
    </source>
</evidence>
<reference evidence="4 5" key="1">
    <citation type="journal article" date="2009" name="Virus Genes">
        <title>Morphology and genome of Euproctis pseudoconspersa nucleopolyhedrovirus.</title>
        <authorList>
            <person name="Tang X.D."/>
            <person name="Xiao Q."/>
            <person name="Ma X.C."/>
            <person name="Zhu Z.R."/>
            <person name="Zhang C.X."/>
        </authorList>
    </citation>
    <scope>NUCLEOTIDE SEQUENCE [LARGE SCALE GENOMIC DNA]</scope>
    <source>
        <strain evidence="4 5">Hangzhou</strain>
    </source>
</reference>